<evidence type="ECO:0000313" key="1">
    <source>
        <dbReference type="EMBL" id="PKA14333.1"/>
    </source>
</evidence>
<protein>
    <submittedName>
        <fullName evidence="1">Uncharacterized protein</fullName>
    </submittedName>
</protein>
<sequence>MLLLIPFCVWAESDEDLDKNLSKLCEENASEKFCSTIERFKRGTAPKLDKNSCIFVGIGQRFSLTQNSQVTSYDYYALLIKQSTSKPSIGFIKVIPENDKEITELKELIEATETGNIVYQNSFLSFLRSQFYNQIFDEIITSERSIKLKYSNGLYGVLRQFEERLFLFQLVLGTHRRPSIFIFSTNIKQCFPISSSDGA</sequence>
<organism evidence="1 2">
    <name type="scientific">Leptospira haakeii</name>
    <dbReference type="NCBI Taxonomy" id="2023198"/>
    <lineage>
        <taxon>Bacteria</taxon>
        <taxon>Pseudomonadati</taxon>
        <taxon>Spirochaetota</taxon>
        <taxon>Spirochaetia</taxon>
        <taxon>Leptospirales</taxon>
        <taxon>Leptospiraceae</taxon>
        <taxon>Leptospira</taxon>
    </lineage>
</organism>
<gene>
    <name evidence="1" type="ORF">CH363_19235</name>
</gene>
<proteinExistence type="predicted"/>
<evidence type="ECO:0000313" key="2">
    <source>
        <dbReference type="Proteomes" id="UP000231857"/>
    </source>
</evidence>
<dbReference type="EMBL" id="NPEI01000020">
    <property type="protein sequence ID" value="PKA14333.1"/>
    <property type="molecule type" value="Genomic_DNA"/>
</dbReference>
<comment type="caution">
    <text evidence="1">The sequence shown here is derived from an EMBL/GenBank/DDBJ whole genome shotgun (WGS) entry which is preliminary data.</text>
</comment>
<accession>A0ABX4PGZ5</accession>
<name>A0ABX4PGZ5_9LEPT</name>
<reference evidence="1 2" key="1">
    <citation type="submission" date="2017-07" db="EMBL/GenBank/DDBJ databases">
        <title>Leptospira spp. isolated from tropical soils.</title>
        <authorList>
            <person name="Thibeaux R."/>
            <person name="Iraola G."/>
            <person name="Ferres I."/>
            <person name="Bierque E."/>
            <person name="Girault D."/>
            <person name="Soupe-Gilbert M.-E."/>
            <person name="Picardeau M."/>
            <person name="Goarant C."/>
        </authorList>
    </citation>
    <scope>NUCLEOTIDE SEQUENCE [LARGE SCALE GENOMIC DNA]</scope>
    <source>
        <strain evidence="1 2">ATI7-C-A2</strain>
    </source>
</reference>
<keyword evidence="2" id="KW-1185">Reference proteome</keyword>
<dbReference type="Proteomes" id="UP000231857">
    <property type="component" value="Unassembled WGS sequence"/>
</dbReference>